<dbReference type="Pfam" id="PF11153">
    <property type="entry name" value="DUF2931"/>
    <property type="match status" value="1"/>
</dbReference>
<organism evidence="1 2">
    <name type="scientific">Formosa sediminum</name>
    <dbReference type="NCBI Taxonomy" id="2594004"/>
    <lineage>
        <taxon>Bacteria</taxon>
        <taxon>Pseudomonadati</taxon>
        <taxon>Bacteroidota</taxon>
        <taxon>Flavobacteriia</taxon>
        <taxon>Flavobacteriales</taxon>
        <taxon>Flavobacteriaceae</taxon>
        <taxon>Formosa</taxon>
    </lineage>
</organism>
<evidence type="ECO:0000313" key="2">
    <source>
        <dbReference type="Proteomes" id="UP000319209"/>
    </source>
</evidence>
<accession>A0A516GS46</accession>
<dbReference type="InterPro" id="IPR021326">
    <property type="entry name" value="DUF2931"/>
</dbReference>
<dbReference type="EMBL" id="CP041637">
    <property type="protein sequence ID" value="QDO94351.1"/>
    <property type="molecule type" value="Genomic_DNA"/>
</dbReference>
<sequence>MNNFNKFLITLTLILAVTYGYVIVTNKPWSKYYYQAFAFYPNDFPIEISQCKFTSNSEKQVDYDYYSEINVSDYVAWSSGGYSSQTNKKRFLPDNIYLEYIDLQTKAYYRDTIPLPKSKMEDIFKKAKQKYMLQNLDTYYTRMGLTLHIGIANDGNILVWIGNTDKPKTFQIEVLRTKILPKKFPKQWNNKTEVLMEQVLKNVSEEKLKALEKGIDSTANYKDSIPRGFKNLITNL</sequence>
<keyword evidence="2" id="KW-1185">Reference proteome</keyword>
<dbReference type="Proteomes" id="UP000319209">
    <property type="component" value="Chromosome"/>
</dbReference>
<dbReference type="KEGG" id="fop:FNB79_10390"/>
<proteinExistence type="predicted"/>
<evidence type="ECO:0000313" key="1">
    <source>
        <dbReference type="EMBL" id="QDO94351.1"/>
    </source>
</evidence>
<reference evidence="1 2" key="1">
    <citation type="submission" date="2019-07" db="EMBL/GenBank/DDBJ databases">
        <title>Genome sequencing for Formosa sp. PS13.</title>
        <authorList>
            <person name="Park S.-J."/>
        </authorList>
    </citation>
    <scope>NUCLEOTIDE SEQUENCE [LARGE SCALE GENOMIC DNA]</scope>
    <source>
        <strain evidence="1 2">PS13</strain>
    </source>
</reference>
<dbReference type="AlphaFoldDB" id="A0A516GS46"/>
<gene>
    <name evidence="1" type="ORF">FNB79_10390</name>
</gene>
<dbReference type="RefSeq" id="WP_143381236.1">
    <property type="nucleotide sequence ID" value="NZ_CP041637.1"/>
</dbReference>
<protein>
    <submittedName>
        <fullName evidence="1">DUF2931 family protein</fullName>
    </submittedName>
</protein>
<name>A0A516GS46_9FLAO</name>
<dbReference type="OrthoDB" id="5702951at2"/>